<dbReference type="RefSeq" id="XP_024349300.1">
    <property type="nucleotide sequence ID" value="XM_024496273.1"/>
</dbReference>
<keyword evidence="1" id="KW-0812">Transmembrane</keyword>
<name>W6UX61_ECHGR</name>
<keyword evidence="3" id="KW-1185">Reference proteome</keyword>
<gene>
    <name evidence="2" type="ORF">EGR_07024</name>
</gene>
<dbReference type="GeneID" id="36342739"/>
<dbReference type="Proteomes" id="UP000019149">
    <property type="component" value="Unassembled WGS sequence"/>
</dbReference>
<organism evidence="2 3">
    <name type="scientific">Echinococcus granulosus</name>
    <name type="common">Hydatid tapeworm</name>
    <dbReference type="NCBI Taxonomy" id="6210"/>
    <lineage>
        <taxon>Eukaryota</taxon>
        <taxon>Metazoa</taxon>
        <taxon>Spiralia</taxon>
        <taxon>Lophotrochozoa</taxon>
        <taxon>Platyhelminthes</taxon>
        <taxon>Cestoda</taxon>
        <taxon>Eucestoda</taxon>
        <taxon>Cyclophyllidea</taxon>
        <taxon>Taeniidae</taxon>
        <taxon>Echinococcus</taxon>
        <taxon>Echinococcus granulosus group</taxon>
    </lineage>
</organism>
<keyword evidence="1" id="KW-0472">Membrane</keyword>
<protein>
    <submittedName>
        <fullName evidence="2">Uncharacterized protein</fullName>
    </submittedName>
</protein>
<evidence type="ECO:0000313" key="2">
    <source>
        <dbReference type="EMBL" id="EUB58104.1"/>
    </source>
</evidence>
<comment type="caution">
    <text evidence="2">The sequence shown here is derived from an EMBL/GenBank/DDBJ whole genome shotgun (WGS) entry which is preliminary data.</text>
</comment>
<accession>W6UX61</accession>
<dbReference type="KEGG" id="egl:EGR_07024"/>
<proteinExistence type="predicted"/>
<reference evidence="2 3" key="1">
    <citation type="journal article" date="2013" name="Nat. Genet.">
        <title>The genome of the hydatid tapeworm Echinococcus granulosus.</title>
        <authorList>
            <person name="Zheng H."/>
            <person name="Zhang W."/>
            <person name="Zhang L."/>
            <person name="Zhang Z."/>
            <person name="Li J."/>
            <person name="Lu G."/>
            <person name="Zhu Y."/>
            <person name="Wang Y."/>
            <person name="Huang Y."/>
            <person name="Liu J."/>
            <person name="Kang H."/>
            <person name="Chen J."/>
            <person name="Wang L."/>
            <person name="Chen A."/>
            <person name="Yu S."/>
            <person name="Gao Z."/>
            <person name="Jin L."/>
            <person name="Gu W."/>
            <person name="Wang Z."/>
            <person name="Zhao L."/>
            <person name="Shi B."/>
            <person name="Wen H."/>
            <person name="Lin R."/>
            <person name="Jones M.K."/>
            <person name="Brejova B."/>
            <person name="Vinar T."/>
            <person name="Zhao G."/>
            <person name="McManus D.P."/>
            <person name="Chen Z."/>
            <person name="Zhou Y."/>
            <person name="Wang S."/>
        </authorList>
    </citation>
    <scope>NUCLEOTIDE SEQUENCE [LARGE SCALE GENOMIC DNA]</scope>
</reference>
<dbReference type="CTD" id="36342739"/>
<sequence>MRKVLATVEVELKRIERSRLCSSTRLTECFQSVMQTPSLDLSLLTWTFTSVQYAPRHPVPTIYSEHTIFMRINLQQLTRTHPHFTLCHVLQLNARWIWKNTFTAQNAAQSIRRQRHYYNTCIHLTSSPPTCWLHSPPTHVCPAMRSRCQHEHNRRRACVSPAVPFILAIATCVCAYAFVEVDVSKTC</sequence>
<evidence type="ECO:0000313" key="3">
    <source>
        <dbReference type="Proteomes" id="UP000019149"/>
    </source>
</evidence>
<dbReference type="AlphaFoldDB" id="W6UX61"/>
<evidence type="ECO:0000256" key="1">
    <source>
        <dbReference type="SAM" id="Phobius"/>
    </source>
</evidence>
<dbReference type="EMBL" id="APAU02000068">
    <property type="protein sequence ID" value="EUB58104.1"/>
    <property type="molecule type" value="Genomic_DNA"/>
</dbReference>
<keyword evidence="1" id="KW-1133">Transmembrane helix</keyword>
<feature type="transmembrane region" description="Helical" evidence="1">
    <location>
        <begin position="157"/>
        <end position="179"/>
    </location>
</feature>